<evidence type="ECO:0000313" key="1">
    <source>
        <dbReference type="EMBL" id="KAJ9076858.1"/>
    </source>
</evidence>
<reference evidence="1" key="1">
    <citation type="submission" date="2022-04" db="EMBL/GenBank/DDBJ databases">
        <title>Genome of the entomopathogenic fungus Entomophthora muscae.</title>
        <authorList>
            <person name="Elya C."/>
            <person name="Lovett B.R."/>
            <person name="Lee E."/>
            <person name="Macias A.M."/>
            <person name="Hajek A.E."/>
            <person name="De Bivort B.L."/>
            <person name="Kasson M.T."/>
            <person name="De Fine Licht H.H."/>
            <person name="Stajich J.E."/>
        </authorList>
    </citation>
    <scope>NUCLEOTIDE SEQUENCE</scope>
    <source>
        <strain evidence="1">Berkeley</strain>
    </source>
</reference>
<keyword evidence="2" id="KW-1185">Reference proteome</keyword>
<dbReference type="Proteomes" id="UP001165960">
    <property type="component" value="Unassembled WGS sequence"/>
</dbReference>
<protein>
    <submittedName>
        <fullName evidence="1">Uncharacterized protein</fullName>
    </submittedName>
</protein>
<evidence type="ECO:0000313" key="2">
    <source>
        <dbReference type="Proteomes" id="UP001165960"/>
    </source>
</evidence>
<accession>A0ACC2TQD5</accession>
<comment type="caution">
    <text evidence="1">The sequence shown here is derived from an EMBL/GenBank/DDBJ whole genome shotgun (WGS) entry which is preliminary data.</text>
</comment>
<dbReference type="EMBL" id="QTSX02002240">
    <property type="protein sequence ID" value="KAJ9076858.1"/>
    <property type="molecule type" value="Genomic_DNA"/>
</dbReference>
<gene>
    <name evidence="1" type="ORF">DSO57_1039600</name>
</gene>
<sequence length="108" mass="12373">MLPPEQIAPTILCVWLLGTPSRRTGRETFITKDLRFKASLGLAFRAKLRCREYRYSPRVNFAFSGPFQRQISHFAFASQNKLMTESGNTIFWFLDSAHLTCLTHACGE</sequence>
<name>A0ACC2TQD5_9FUNG</name>
<proteinExistence type="predicted"/>
<organism evidence="1 2">
    <name type="scientific">Entomophthora muscae</name>
    <dbReference type="NCBI Taxonomy" id="34485"/>
    <lineage>
        <taxon>Eukaryota</taxon>
        <taxon>Fungi</taxon>
        <taxon>Fungi incertae sedis</taxon>
        <taxon>Zoopagomycota</taxon>
        <taxon>Entomophthoromycotina</taxon>
        <taxon>Entomophthoromycetes</taxon>
        <taxon>Entomophthorales</taxon>
        <taxon>Entomophthoraceae</taxon>
        <taxon>Entomophthora</taxon>
    </lineage>
</organism>